<evidence type="ECO:0000256" key="1">
    <source>
        <dbReference type="SAM" id="SignalP"/>
    </source>
</evidence>
<protein>
    <submittedName>
        <fullName evidence="2">Reverse transcriptase</fullName>
    </submittedName>
</protein>
<gene>
    <name evidence="2" type="ORF">O9K51_08743</name>
</gene>
<evidence type="ECO:0000313" key="3">
    <source>
        <dbReference type="Proteomes" id="UP001163105"/>
    </source>
</evidence>
<keyword evidence="2" id="KW-0548">Nucleotidyltransferase</keyword>
<name>A0AB34FGN0_9HYPO</name>
<accession>A0AB34FGN0</accession>
<dbReference type="EMBL" id="JAQHRD010000008">
    <property type="protein sequence ID" value="KAJ6438153.1"/>
    <property type="molecule type" value="Genomic_DNA"/>
</dbReference>
<reference evidence="2" key="1">
    <citation type="submission" date="2023-01" db="EMBL/GenBank/DDBJ databases">
        <title>The growth and conidiation of Purpureocillium lavendulum are regulated by nitrogen source and histone H3K14 acetylation.</title>
        <authorList>
            <person name="Tang P."/>
            <person name="Han J."/>
            <person name="Zhang C."/>
            <person name="Tang P."/>
            <person name="Qi F."/>
            <person name="Zhang K."/>
            <person name="Liang L."/>
        </authorList>
    </citation>
    <scope>NUCLEOTIDE SEQUENCE</scope>
    <source>
        <strain evidence="2">YMF1.00683</strain>
    </source>
</reference>
<keyword evidence="1" id="KW-0732">Signal</keyword>
<evidence type="ECO:0000313" key="2">
    <source>
        <dbReference type="EMBL" id="KAJ6438153.1"/>
    </source>
</evidence>
<organism evidence="2 3">
    <name type="scientific">Purpureocillium lavendulum</name>
    <dbReference type="NCBI Taxonomy" id="1247861"/>
    <lineage>
        <taxon>Eukaryota</taxon>
        <taxon>Fungi</taxon>
        <taxon>Dikarya</taxon>
        <taxon>Ascomycota</taxon>
        <taxon>Pezizomycotina</taxon>
        <taxon>Sordariomycetes</taxon>
        <taxon>Hypocreomycetidae</taxon>
        <taxon>Hypocreales</taxon>
        <taxon>Ophiocordycipitaceae</taxon>
        <taxon>Purpureocillium</taxon>
    </lineage>
</organism>
<sequence length="165" mass="18547">MKSFIVFGLLAVARAVPALYDPLGSITVADHASRSVESVAGDLDKRAEEKWDTAKVICSRDKWGEVNPMAYNEIVDKYENTWRANTVAMLPKGPRKCSKVACSYHTAFYVCNDNAEEARLDSFRTISDAIRAMWKRCGNAELHDMFGAQIFSPNNWNVIMEQDTC</sequence>
<keyword evidence="2" id="KW-0695">RNA-directed DNA polymerase</keyword>
<feature type="signal peptide" evidence="1">
    <location>
        <begin position="1"/>
        <end position="15"/>
    </location>
</feature>
<keyword evidence="3" id="KW-1185">Reference proteome</keyword>
<comment type="caution">
    <text evidence="2">The sequence shown here is derived from an EMBL/GenBank/DDBJ whole genome shotgun (WGS) entry which is preliminary data.</text>
</comment>
<dbReference type="PANTHER" id="PTHR35605">
    <property type="entry name" value="ECP2 EFFECTOR PROTEIN DOMAIN-CONTAINING PROTEIN-RELATED"/>
    <property type="match status" value="1"/>
</dbReference>
<dbReference type="Proteomes" id="UP001163105">
    <property type="component" value="Unassembled WGS sequence"/>
</dbReference>
<dbReference type="GO" id="GO:0003964">
    <property type="term" value="F:RNA-directed DNA polymerase activity"/>
    <property type="evidence" value="ECO:0007669"/>
    <property type="project" value="UniProtKB-KW"/>
</dbReference>
<proteinExistence type="predicted"/>
<feature type="chain" id="PRO_5044189050" evidence="1">
    <location>
        <begin position="16"/>
        <end position="165"/>
    </location>
</feature>
<dbReference type="PANTHER" id="PTHR35605:SF1">
    <property type="entry name" value="ECP2 EFFECTOR PROTEIN DOMAIN-CONTAINING PROTEIN-RELATED"/>
    <property type="match status" value="1"/>
</dbReference>
<dbReference type="AlphaFoldDB" id="A0AB34FGN0"/>
<keyword evidence="2" id="KW-0808">Transferase</keyword>